<evidence type="ECO:0000256" key="1">
    <source>
        <dbReference type="ARBA" id="ARBA00004533"/>
    </source>
</evidence>
<evidence type="ECO:0000256" key="5">
    <source>
        <dbReference type="ARBA" id="ARBA00023136"/>
    </source>
</evidence>
<name>A0ABT7XIJ7_9NEIS</name>
<keyword evidence="8" id="KW-1185">Reference proteome</keyword>
<gene>
    <name evidence="7" type="ORF">QU481_01400</name>
</gene>
<dbReference type="EMBL" id="JAUEDK010000002">
    <property type="protein sequence ID" value="MDN0073553.1"/>
    <property type="molecule type" value="Genomic_DNA"/>
</dbReference>
<protein>
    <submittedName>
        <fullName evidence="7">Acyl-CoA synthetase</fullName>
    </submittedName>
</protein>
<sequence>MREPVAEIPVWMQQKERGNRFWLRIMTTLSCLLGRRCARLVLYGIAVYFLLFGGRARTASRDYLARCLGRPPRWRERYRHVLSFASTIHDRVYLLRDRFDDFRIDLSGAEALHLHYDSGQGLLLFGAHLGSFEVLRAMARNRPGLQMSMAMYPENARQINEALQAINPQVRQDIIALGTMDAMLTVHRRLEEGALVGVLADRASGPDQYLSRPLLGAPARFPSGPFRMAAMLKHPVYFMAGIYLGGNRYRVHFELLEDFSATSRQGREQAMAALLDKYVVALERHCRAHPFNWFNFYDFWDES</sequence>
<organism evidence="7 8">
    <name type="scientific">Crenobacter oryzisoli</name>
    <dbReference type="NCBI Taxonomy" id="3056844"/>
    <lineage>
        <taxon>Bacteria</taxon>
        <taxon>Pseudomonadati</taxon>
        <taxon>Pseudomonadota</taxon>
        <taxon>Betaproteobacteria</taxon>
        <taxon>Neisseriales</taxon>
        <taxon>Neisseriaceae</taxon>
        <taxon>Crenobacter</taxon>
    </lineage>
</organism>
<dbReference type="Proteomes" id="UP001168540">
    <property type="component" value="Unassembled WGS sequence"/>
</dbReference>
<dbReference type="PANTHER" id="PTHR30606:SF9">
    <property type="entry name" value="LIPID A BIOSYNTHESIS LAUROYLTRANSFERASE"/>
    <property type="match status" value="1"/>
</dbReference>
<evidence type="ECO:0000256" key="3">
    <source>
        <dbReference type="ARBA" id="ARBA00022519"/>
    </source>
</evidence>
<keyword evidence="4" id="KW-0808">Transferase</keyword>
<keyword evidence="3" id="KW-0997">Cell inner membrane</keyword>
<comment type="subcellular location">
    <subcellularLocation>
        <location evidence="1">Cell inner membrane</location>
    </subcellularLocation>
</comment>
<keyword evidence="2" id="KW-1003">Cell membrane</keyword>
<accession>A0ABT7XIJ7</accession>
<evidence type="ECO:0000256" key="4">
    <source>
        <dbReference type="ARBA" id="ARBA00022679"/>
    </source>
</evidence>
<proteinExistence type="predicted"/>
<dbReference type="InterPro" id="IPR004960">
    <property type="entry name" value="LipA_acyltrans"/>
</dbReference>
<dbReference type="PANTHER" id="PTHR30606">
    <property type="entry name" value="LIPID A BIOSYNTHESIS LAUROYL ACYLTRANSFERASE"/>
    <property type="match status" value="1"/>
</dbReference>
<evidence type="ECO:0000313" key="8">
    <source>
        <dbReference type="Proteomes" id="UP001168540"/>
    </source>
</evidence>
<dbReference type="InterPro" id="IPR014548">
    <property type="entry name" value="Ac_Trasf"/>
</dbReference>
<evidence type="ECO:0000256" key="6">
    <source>
        <dbReference type="ARBA" id="ARBA00023315"/>
    </source>
</evidence>
<dbReference type="CDD" id="cd07984">
    <property type="entry name" value="LPLAT_LABLAT-like"/>
    <property type="match status" value="1"/>
</dbReference>
<evidence type="ECO:0000256" key="2">
    <source>
        <dbReference type="ARBA" id="ARBA00022475"/>
    </source>
</evidence>
<evidence type="ECO:0000313" key="7">
    <source>
        <dbReference type="EMBL" id="MDN0073553.1"/>
    </source>
</evidence>
<reference evidence="7" key="1">
    <citation type="submission" date="2023-06" db="EMBL/GenBank/DDBJ databases">
        <authorList>
            <person name="Zhang S."/>
        </authorList>
    </citation>
    <scope>NUCLEOTIDE SEQUENCE</scope>
    <source>
        <strain evidence="7">SG2303</strain>
    </source>
</reference>
<dbReference type="Pfam" id="PF03279">
    <property type="entry name" value="Lip_A_acyltrans"/>
    <property type="match status" value="1"/>
</dbReference>
<keyword evidence="6" id="KW-0012">Acyltransferase</keyword>
<keyword evidence="5" id="KW-0472">Membrane</keyword>
<dbReference type="PIRSF" id="PIRSF028561">
    <property type="entry name" value="Ac_Trasf"/>
    <property type="match status" value="1"/>
</dbReference>
<dbReference type="RefSeq" id="WP_289828079.1">
    <property type="nucleotide sequence ID" value="NZ_JAUEDK010000002.1"/>
</dbReference>
<comment type="caution">
    <text evidence="7">The sequence shown here is derived from an EMBL/GenBank/DDBJ whole genome shotgun (WGS) entry which is preliminary data.</text>
</comment>